<dbReference type="Proteomes" id="UP001207116">
    <property type="component" value="Unassembled WGS sequence"/>
</dbReference>
<name>A0AAE3MI56_9FLAO</name>
<proteinExistence type="predicted"/>
<comment type="caution">
    <text evidence="1">The sequence shown here is derived from an EMBL/GenBank/DDBJ whole genome shotgun (WGS) entry which is preliminary data.</text>
</comment>
<reference evidence="1" key="1">
    <citation type="submission" date="2022-11" db="EMBL/GenBank/DDBJ databases">
        <title>The characterization of three novel Bacteroidetes species and genomic analysis of their roles in tidal elemental geochemical cycles.</title>
        <authorList>
            <person name="Ma K.-J."/>
        </authorList>
    </citation>
    <scope>NUCLEOTIDE SEQUENCE</scope>
    <source>
        <strain evidence="1">M415</strain>
    </source>
</reference>
<protein>
    <submittedName>
        <fullName evidence="1">Uncharacterized protein</fullName>
    </submittedName>
</protein>
<dbReference type="RefSeq" id="WP_266010234.1">
    <property type="nucleotide sequence ID" value="NZ_JAPFQP010000001.1"/>
</dbReference>
<sequence>MSHAQEKVYSLNAYEFEAPRMETSLDPAQTKLEMDKDKQLTIPEPLLRSILNQGGIGRAVNIYGKALVIEEVNPLMDGSVELVMRKENGKSFFNFYPKVRARLSPNAN</sequence>
<evidence type="ECO:0000313" key="1">
    <source>
        <dbReference type="EMBL" id="MCX2718240.1"/>
    </source>
</evidence>
<keyword evidence="2" id="KW-1185">Reference proteome</keyword>
<dbReference type="AlphaFoldDB" id="A0AAE3MI56"/>
<evidence type="ECO:0000313" key="2">
    <source>
        <dbReference type="Proteomes" id="UP001207116"/>
    </source>
</evidence>
<gene>
    <name evidence="1" type="ORF">OO016_01380</name>
</gene>
<organism evidence="1 2">
    <name type="scientific">Lentiprolixibacter aurantiacus</name>
    <dbReference type="NCBI Taxonomy" id="2993939"/>
    <lineage>
        <taxon>Bacteria</taxon>
        <taxon>Pseudomonadati</taxon>
        <taxon>Bacteroidota</taxon>
        <taxon>Flavobacteriia</taxon>
        <taxon>Flavobacteriales</taxon>
        <taxon>Flavobacteriaceae</taxon>
        <taxon>Lentiprolixibacter</taxon>
    </lineage>
</organism>
<dbReference type="EMBL" id="JAPFQP010000001">
    <property type="protein sequence ID" value="MCX2718240.1"/>
    <property type="molecule type" value="Genomic_DNA"/>
</dbReference>
<accession>A0AAE3MI56</accession>